<proteinExistence type="predicted"/>
<dbReference type="Pfam" id="PF06022">
    <property type="entry name" value="Cir_Bir_Yir"/>
    <property type="match status" value="1"/>
</dbReference>
<sequence>MNNQVCKLFNSLWFHFPDKLDNKGNYNFLFDNNNIDVVDYIVIWLNYMLRLKENGINKLDDFYTNHIETNTHYIKKIDDVSGYIVIWKS</sequence>
<evidence type="ECO:0000313" key="2">
    <source>
        <dbReference type="Proteomes" id="UP000018538"/>
    </source>
</evidence>
<dbReference type="Proteomes" id="UP000018538">
    <property type="component" value="Unassembled WGS sequence"/>
</dbReference>
<organism evidence="1 2">
    <name type="scientific">Plasmodium yoelii 17X</name>
    <dbReference type="NCBI Taxonomy" id="1323249"/>
    <lineage>
        <taxon>Eukaryota</taxon>
        <taxon>Sar</taxon>
        <taxon>Alveolata</taxon>
        <taxon>Apicomplexa</taxon>
        <taxon>Aconoidasida</taxon>
        <taxon>Haemosporida</taxon>
        <taxon>Plasmodiidae</taxon>
        <taxon>Plasmodium</taxon>
        <taxon>Plasmodium (Vinckeia)</taxon>
    </lineage>
</organism>
<accession>V7PEN8</accession>
<dbReference type="AlphaFoldDB" id="V7PEN8"/>
<keyword evidence="2" id="KW-1185">Reference proteome</keyword>
<name>V7PEN8_PLAYE</name>
<gene>
    <name evidence="1" type="ORF">YYC_04119</name>
</gene>
<reference evidence="1 2" key="1">
    <citation type="submission" date="2013-11" db="EMBL/GenBank/DDBJ databases">
        <title>The Genome Sequence of Plasmodium yoelii 17X.</title>
        <authorList>
            <consortium name="The Broad Institute Genomics Platform"/>
            <consortium name="The Broad Institute Genome Sequencing Center for Infectious Disease"/>
            <person name="Neafsey D."/>
            <person name="Adams J."/>
            <person name="Walker B."/>
            <person name="Young S.K."/>
            <person name="Zeng Q."/>
            <person name="Gargeya S."/>
            <person name="Fitzgerald M."/>
            <person name="Haas B."/>
            <person name="Abouelleil A."/>
            <person name="Alvarado L."/>
            <person name="Chapman S.B."/>
            <person name="Gainer-Dewar J."/>
            <person name="Goldberg J."/>
            <person name="Griggs A."/>
            <person name="Gujja S."/>
            <person name="Hansen M."/>
            <person name="Howarth C."/>
            <person name="Imamovic A."/>
            <person name="Ireland A."/>
            <person name="Larimer J."/>
            <person name="McCowan C."/>
            <person name="Murphy C."/>
            <person name="Pearson M."/>
            <person name="Poon T.W."/>
            <person name="Priest M."/>
            <person name="Roberts A."/>
            <person name="Saif S."/>
            <person name="Shea T."/>
            <person name="Sykes S."/>
            <person name="Wortman J."/>
            <person name="Nusbaum C."/>
            <person name="Birren B."/>
        </authorList>
    </citation>
    <scope>NUCLEOTIDE SEQUENCE [LARGE SCALE GENOMIC DNA]</scope>
    <source>
        <strain evidence="1 2">17X</strain>
    </source>
</reference>
<dbReference type="EMBL" id="KI635790">
    <property type="protein sequence ID" value="ETB58026.1"/>
    <property type="molecule type" value="Genomic_DNA"/>
</dbReference>
<protein>
    <submittedName>
        <fullName evidence="1">Uncharacterized protein</fullName>
    </submittedName>
</protein>
<evidence type="ECO:0000313" key="1">
    <source>
        <dbReference type="EMBL" id="ETB58026.1"/>
    </source>
</evidence>
<dbReference type="InterPro" id="IPR006477">
    <property type="entry name" value="Yir_bir_cir"/>
</dbReference>